<feature type="transmembrane region" description="Helical" evidence="6">
    <location>
        <begin position="67"/>
        <end position="85"/>
    </location>
</feature>
<evidence type="ECO:0000256" key="4">
    <source>
        <dbReference type="ARBA" id="ARBA00022989"/>
    </source>
</evidence>
<dbReference type="AlphaFoldDB" id="A0A1H5XDM3"/>
<dbReference type="Pfam" id="PF00892">
    <property type="entry name" value="EamA"/>
    <property type="match status" value="2"/>
</dbReference>
<feature type="transmembrane region" description="Helical" evidence="6">
    <location>
        <begin position="28"/>
        <end position="47"/>
    </location>
</feature>
<evidence type="ECO:0000313" key="9">
    <source>
        <dbReference type="Proteomes" id="UP000236736"/>
    </source>
</evidence>
<gene>
    <name evidence="8" type="ORF">SAMN03080598_02450</name>
</gene>
<evidence type="ECO:0000256" key="6">
    <source>
        <dbReference type="SAM" id="Phobius"/>
    </source>
</evidence>
<evidence type="ECO:0000256" key="1">
    <source>
        <dbReference type="ARBA" id="ARBA00004141"/>
    </source>
</evidence>
<keyword evidence="9" id="KW-1185">Reference proteome</keyword>
<dbReference type="EMBL" id="FNVR01000013">
    <property type="protein sequence ID" value="SEG09427.1"/>
    <property type="molecule type" value="Genomic_DNA"/>
</dbReference>
<keyword evidence="3 6" id="KW-0812">Transmembrane</keyword>
<feature type="transmembrane region" description="Helical" evidence="6">
    <location>
        <begin position="268"/>
        <end position="285"/>
    </location>
</feature>
<feature type="domain" description="EamA" evidence="7">
    <location>
        <begin position="150"/>
        <end position="282"/>
    </location>
</feature>
<evidence type="ECO:0000259" key="7">
    <source>
        <dbReference type="Pfam" id="PF00892"/>
    </source>
</evidence>
<dbReference type="Proteomes" id="UP000236736">
    <property type="component" value="Unassembled WGS sequence"/>
</dbReference>
<feature type="transmembrane region" description="Helical" evidence="6">
    <location>
        <begin position="91"/>
        <end position="111"/>
    </location>
</feature>
<comment type="similarity">
    <text evidence="2">Belongs to the EamA transporter family.</text>
</comment>
<evidence type="ECO:0000256" key="5">
    <source>
        <dbReference type="ARBA" id="ARBA00023136"/>
    </source>
</evidence>
<dbReference type="InterPro" id="IPR050638">
    <property type="entry name" value="AA-Vitamin_Transporters"/>
</dbReference>
<accession>A0A1H5XDM3</accession>
<evidence type="ECO:0000256" key="3">
    <source>
        <dbReference type="ARBA" id="ARBA00022692"/>
    </source>
</evidence>
<sequence length="300" mass="32766">MAIGSAVFWGISGTCAQYLFEQKGLDPGWLVCWRMLLAGLILVLFSMSEKNSDTFRIWKKPLDVVKLLLFSILGMVAVQFTYFYSISLSNAATATVLQYIGPLLVVGFYAIKHRRWPILAEYASLALALVGTFLLVTHGSFDTLVISEAALFWGFLSALALAFYTIQPVGLLRTYSPSTITGWGMLLGGIAFSPFTAPWEMQGIWDLEAGLAFAYIILFGSVLAFYFFLKSVTIIGATTASLLCSVEPLAAAGVAVVWLGIYFGPMDWLGTFFILLTIVLLTLSTKGKDSQSELSVKESS</sequence>
<feature type="transmembrane region" description="Helical" evidence="6">
    <location>
        <begin position="178"/>
        <end position="197"/>
    </location>
</feature>
<dbReference type="PANTHER" id="PTHR32322">
    <property type="entry name" value="INNER MEMBRANE TRANSPORTER"/>
    <property type="match status" value="1"/>
</dbReference>
<dbReference type="STRING" id="1120964.GCA_001313265_04177"/>
<dbReference type="GO" id="GO:0016020">
    <property type="term" value="C:membrane"/>
    <property type="evidence" value="ECO:0007669"/>
    <property type="project" value="UniProtKB-SubCell"/>
</dbReference>
<feature type="domain" description="EamA" evidence="7">
    <location>
        <begin position="1"/>
        <end position="136"/>
    </location>
</feature>
<dbReference type="InterPro" id="IPR000620">
    <property type="entry name" value="EamA_dom"/>
</dbReference>
<feature type="transmembrane region" description="Helical" evidence="6">
    <location>
        <begin position="209"/>
        <end position="229"/>
    </location>
</feature>
<keyword evidence="4 6" id="KW-1133">Transmembrane helix</keyword>
<proteinExistence type="inferred from homology"/>
<evidence type="ECO:0000256" key="2">
    <source>
        <dbReference type="ARBA" id="ARBA00007362"/>
    </source>
</evidence>
<dbReference type="PANTHER" id="PTHR32322:SF2">
    <property type="entry name" value="EAMA DOMAIN-CONTAINING PROTEIN"/>
    <property type="match status" value="1"/>
</dbReference>
<feature type="transmembrane region" description="Helical" evidence="6">
    <location>
        <begin position="241"/>
        <end position="262"/>
    </location>
</feature>
<evidence type="ECO:0000313" key="8">
    <source>
        <dbReference type="EMBL" id="SEG09427.1"/>
    </source>
</evidence>
<keyword evidence="5 6" id="KW-0472">Membrane</keyword>
<dbReference type="InterPro" id="IPR037185">
    <property type="entry name" value="EmrE-like"/>
</dbReference>
<organism evidence="8 9">
    <name type="scientific">Algoriphagus boritolerans DSM 17298 = JCM 18970</name>
    <dbReference type="NCBI Taxonomy" id="1120964"/>
    <lineage>
        <taxon>Bacteria</taxon>
        <taxon>Pseudomonadati</taxon>
        <taxon>Bacteroidota</taxon>
        <taxon>Cytophagia</taxon>
        <taxon>Cytophagales</taxon>
        <taxon>Cyclobacteriaceae</taxon>
        <taxon>Algoriphagus</taxon>
    </lineage>
</organism>
<dbReference type="SUPFAM" id="SSF103481">
    <property type="entry name" value="Multidrug resistance efflux transporter EmrE"/>
    <property type="match status" value="2"/>
</dbReference>
<name>A0A1H5XDM3_9BACT</name>
<reference evidence="9" key="1">
    <citation type="submission" date="2016-10" db="EMBL/GenBank/DDBJ databases">
        <authorList>
            <person name="Varghese N."/>
            <person name="Submissions S."/>
        </authorList>
    </citation>
    <scope>NUCLEOTIDE SEQUENCE [LARGE SCALE GENOMIC DNA]</scope>
    <source>
        <strain evidence="9">DSM 17298</strain>
    </source>
</reference>
<protein>
    <submittedName>
        <fullName evidence="8">Threonine/homoserine efflux transporter RhtA</fullName>
    </submittedName>
</protein>
<feature type="transmembrane region" description="Helical" evidence="6">
    <location>
        <begin position="118"/>
        <end position="138"/>
    </location>
</feature>
<feature type="transmembrane region" description="Helical" evidence="6">
    <location>
        <begin position="144"/>
        <end position="166"/>
    </location>
</feature>
<comment type="subcellular location">
    <subcellularLocation>
        <location evidence="1">Membrane</location>
        <topology evidence="1">Multi-pass membrane protein</topology>
    </subcellularLocation>
</comment>